<gene>
    <name evidence="1" type="ORF">CY34DRAFT_804355</name>
</gene>
<protein>
    <submittedName>
        <fullName evidence="1">Uncharacterized protein</fullName>
    </submittedName>
</protein>
<proteinExistence type="predicted"/>
<dbReference type="InParanoid" id="A0A0D0AM87"/>
<sequence length="78" mass="8797">MYSFSSSPSMRTSCTLNLPCTLRQPARSDVVTNLLEPFETSIRRHEDVGLGRCHPPPGIYRVVHETSQTNIPRTYFSG</sequence>
<name>A0A0D0AM87_9AGAM</name>
<organism evidence="1 2">
    <name type="scientific">Suillus luteus UH-Slu-Lm8-n1</name>
    <dbReference type="NCBI Taxonomy" id="930992"/>
    <lineage>
        <taxon>Eukaryota</taxon>
        <taxon>Fungi</taxon>
        <taxon>Dikarya</taxon>
        <taxon>Basidiomycota</taxon>
        <taxon>Agaricomycotina</taxon>
        <taxon>Agaricomycetes</taxon>
        <taxon>Agaricomycetidae</taxon>
        <taxon>Boletales</taxon>
        <taxon>Suillineae</taxon>
        <taxon>Suillaceae</taxon>
        <taxon>Suillus</taxon>
    </lineage>
</organism>
<dbReference type="Proteomes" id="UP000054485">
    <property type="component" value="Unassembled WGS sequence"/>
</dbReference>
<reference evidence="2" key="2">
    <citation type="submission" date="2015-01" db="EMBL/GenBank/DDBJ databases">
        <title>Evolutionary Origins and Diversification of the Mycorrhizal Mutualists.</title>
        <authorList>
            <consortium name="DOE Joint Genome Institute"/>
            <consortium name="Mycorrhizal Genomics Consortium"/>
            <person name="Kohler A."/>
            <person name="Kuo A."/>
            <person name="Nagy L.G."/>
            <person name="Floudas D."/>
            <person name="Copeland A."/>
            <person name="Barry K.W."/>
            <person name="Cichocki N."/>
            <person name="Veneault-Fourrey C."/>
            <person name="LaButti K."/>
            <person name="Lindquist E.A."/>
            <person name="Lipzen A."/>
            <person name="Lundell T."/>
            <person name="Morin E."/>
            <person name="Murat C."/>
            <person name="Riley R."/>
            <person name="Ohm R."/>
            <person name="Sun H."/>
            <person name="Tunlid A."/>
            <person name="Henrissat B."/>
            <person name="Grigoriev I.V."/>
            <person name="Hibbett D.S."/>
            <person name="Martin F."/>
        </authorList>
    </citation>
    <scope>NUCLEOTIDE SEQUENCE [LARGE SCALE GENOMIC DNA]</scope>
    <source>
        <strain evidence="2">UH-Slu-Lm8-n1</strain>
    </source>
</reference>
<keyword evidence="2" id="KW-1185">Reference proteome</keyword>
<dbReference type="EMBL" id="KN835225">
    <property type="protein sequence ID" value="KIK42946.1"/>
    <property type="molecule type" value="Genomic_DNA"/>
</dbReference>
<evidence type="ECO:0000313" key="1">
    <source>
        <dbReference type="EMBL" id="KIK42946.1"/>
    </source>
</evidence>
<dbReference type="AlphaFoldDB" id="A0A0D0AM87"/>
<dbReference type="HOGENOM" id="CLU_2623674_0_0_1"/>
<accession>A0A0D0AM87</accession>
<evidence type="ECO:0000313" key="2">
    <source>
        <dbReference type="Proteomes" id="UP000054485"/>
    </source>
</evidence>
<reference evidence="1 2" key="1">
    <citation type="submission" date="2014-04" db="EMBL/GenBank/DDBJ databases">
        <authorList>
            <consortium name="DOE Joint Genome Institute"/>
            <person name="Kuo A."/>
            <person name="Ruytinx J."/>
            <person name="Rineau F."/>
            <person name="Colpaert J."/>
            <person name="Kohler A."/>
            <person name="Nagy L.G."/>
            <person name="Floudas D."/>
            <person name="Copeland A."/>
            <person name="Barry K.W."/>
            <person name="Cichocki N."/>
            <person name="Veneault-Fourrey C."/>
            <person name="LaButti K."/>
            <person name="Lindquist E.A."/>
            <person name="Lipzen A."/>
            <person name="Lundell T."/>
            <person name="Morin E."/>
            <person name="Murat C."/>
            <person name="Sun H."/>
            <person name="Tunlid A."/>
            <person name="Henrissat B."/>
            <person name="Grigoriev I.V."/>
            <person name="Hibbett D.S."/>
            <person name="Martin F."/>
            <person name="Nordberg H.P."/>
            <person name="Cantor M.N."/>
            <person name="Hua S.X."/>
        </authorList>
    </citation>
    <scope>NUCLEOTIDE SEQUENCE [LARGE SCALE GENOMIC DNA]</scope>
    <source>
        <strain evidence="1 2">UH-Slu-Lm8-n1</strain>
    </source>
</reference>